<keyword evidence="2" id="KW-0802">TPR repeat</keyword>
<dbReference type="PANTHER" id="PTHR44858:SF1">
    <property type="entry name" value="UDP-N-ACETYLGLUCOSAMINE--PEPTIDE N-ACETYLGLUCOSAMINYLTRANSFERASE SPINDLY-RELATED"/>
    <property type="match status" value="1"/>
</dbReference>
<dbReference type="SUPFAM" id="SSF48452">
    <property type="entry name" value="TPR-like"/>
    <property type="match status" value="1"/>
</dbReference>
<dbReference type="Gene3D" id="1.25.40.10">
    <property type="entry name" value="Tetratricopeptide repeat domain"/>
    <property type="match status" value="1"/>
</dbReference>
<accession>T1AX53</accession>
<dbReference type="Pfam" id="PF13424">
    <property type="entry name" value="TPR_12"/>
    <property type="match status" value="1"/>
</dbReference>
<evidence type="ECO:0000313" key="3">
    <source>
        <dbReference type="EMBL" id="EQD65206.1"/>
    </source>
</evidence>
<dbReference type="PANTHER" id="PTHR44858">
    <property type="entry name" value="TETRATRICOPEPTIDE REPEAT PROTEIN 6"/>
    <property type="match status" value="1"/>
</dbReference>
<dbReference type="InterPro" id="IPR019734">
    <property type="entry name" value="TPR_rpt"/>
</dbReference>
<dbReference type="InterPro" id="IPR050498">
    <property type="entry name" value="Ycf3"/>
</dbReference>
<name>T1AX53_9ZZZZ</name>
<dbReference type="AlphaFoldDB" id="T1AX53"/>
<gene>
    <name evidence="3" type="ORF">B1B_06444</name>
</gene>
<dbReference type="InterPro" id="IPR011990">
    <property type="entry name" value="TPR-like_helical_dom_sf"/>
</dbReference>
<dbReference type="SMART" id="SM00028">
    <property type="entry name" value="TPR"/>
    <property type="match status" value="3"/>
</dbReference>
<reference evidence="3" key="1">
    <citation type="submission" date="2013-08" db="EMBL/GenBank/DDBJ databases">
        <authorList>
            <person name="Mendez C."/>
            <person name="Richter M."/>
            <person name="Ferrer M."/>
            <person name="Sanchez J."/>
        </authorList>
    </citation>
    <scope>NUCLEOTIDE SEQUENCE</scope>
</reference>
<protein>
    <submittedName>
        <fullName evidence="3">Tetratricopeptide repeat domain protein</fullName>
    </submittedName>
</protein>
<sequence>MLNLQADAYLNRGDMRSTIKEQKDEALSDYEQAITIWENMRQPSGDKLSNNILVNLAMAYRNRGNLRKKSGDRDEALSDYDRAVQILLDIEDYGSAVQILLDIGSIQLNQHDYDGALSSFSDVIKIILEQWSKQP</sequence>
<evidence type="ECO:0000256" key="2">
    <source>
        <dbReference type="ARBA" id="ARBA00022803"/>
    </source>
</evidence>
<dbReference type="PROSITE" id="PS50005">
    <property type="entry name" value="TPR"/>
    <property type="match status" value="1"/>
</dbReference>
<comment type="caution">
    <text evidence="3">The sequence shown here is derived from an EMBL/GenBank/DDBJ whole genome shotgun (WGS) entry which is preliminary data.</text>
</comment>
<dbReference type="EMBL" id="AUZY01004084">
    <property type="protein sequence ID" value="EQD65206.1"/>
    <property type="molecule type" value="Genomic_DNA"/>
</dbReference>
<reference evidence="3" key="2">
    <citation type="journal article" date="2014" name="ISME J.">
        <title>Microbial stratification in low pH oxic and suboxic macroscopic growths along an acid mine drainage.</title>
        <authorList>
            <person name="Mendez-Garcia C."/>
            <person name="Mesa V."/>
            <person name="Sprenger R.R."/>
            <person name="Richter M."/>
            <person name="Diez M.S."/>
            <person name="Solano J."/>
            <person name="Bargiela R."/>
            <person name="Golyshina O.V."/>
            <person name="Manteca A."/>
            <person name="Ramos J.L."/>
            <person name="Gallego J.R."/>
            <person name="Llorente I."/>
            <person name="Martins Dos Santos V.A."/>
            <person name="Jensen O.N."/>
            <person name="Pelaez A.I."/>
            <person name="Sanchez J."/>
            <person name="Ferrer M."/>
        </authorList>
    </citation>
    <scope>NUCLEOTIDE SEQUENCE</scope>
</reference>
<organism evidence="3">
    <name type="scientific">mine drainage metagenome</name>
    <dbReference type="NCBI Taxonomy" id="410659"/>
    <lineage>
        <taxon>unclassified sequences</taxon>
        <taxon>metagenomes</taxon>
        <taxon>ecological metagenomes</taxon>
    </lineage>
</organism>
<feature type="non-terminal residue" evidence="3">
    <location>
        <position position="135"/>
    </location>
</feature>
<proteinExistence type="predicted"/>
<evidence type="ECO:0000256" key="1">
    <source>
        <dbReference type="ARBA" id="ARBA00022737"/>
    </source>
</evidence>
<keyword evidence="1" id="KW-0677">Repeat</keyword>